<keyword evidence="3" id="KW-0663">Pyridoxal phosphate</keyword>
<comment type="cofactor">
    <cofactor evidence="1">
        <name>pyridoxal 5'-phosphate</name>
        <dbReference type="ChEBI" id="CHEBI:597326"/>
    </cofactor>
</comment>
<dbReference type="Proteomes" id="UP001524435">
    <property type="component" value="Unassembled WGS sequence"/>
</dbReference>
<dbReference type="PIRSF" id="PIRSF006278">
    <property type="entry name" value="ACCD_DCysDesulf"/>
    <property type="match status" value="1"/>
</dbReference>
<accession>A0ABT1SJX8</accession>
<evidence type="ECO:0000256" key="2">
    <source>
        <dbReference type="ARBA" id="ARBA00008639"/>
    </source>
</evidence>
<evidence type="ECO:0000256" key="4">
    <source>
        <dbReference type="ARBA" id="ARBA00023239"/>
    </source>
</evidence>
<dbReference type="InterPro" id="IPR036052">
    <property type="entry name" value="TrpB-like_PALP_sf"/>
</dbReference>
<dbReference type="Gene3D" id="3.40.50.1100">
    <property type="match status" value="2"/>
</dbReference>
<proteinExistence type="inferred from homology"/>
<organism evidence="6 7">
    <name type="scientific">Massilicoli timonensis</name>
    <dbReference type="NCBI Taxonomy" id="2015901"/>
    <lineage>
        <taxon>Bacteria</taxon>
        <taxon>Bacillati</taxon>
        <taxon>Bacillota</taxon>
        <taxon>Erysipelotrichia</taxon>
        <taxon>Erysipelotrichales</taxon>
        <taxon>Erysipelotrichaceae</taxon>
        <taxon>Massilicoli</taxon>
    </lineage>
</organism>
<evidence type="ECO:0000313" key="6">
    <source>
        <dbReference type="EMBL" id="MCQ5121509.1"/>
    </source>
</evidence>
<dbReference type="EMBL" id="JANGCH010000004">
    <property type="protein sequence ID" value="MCQ5121509.1"/>
    <property type="molecule type" value="Genomic_DNA"/>
</dbReference>
<comment type="caution">
    <text evidence="6">The sequence shown here is derived from an EMBL/GenBank/DDBJ whole genome shotgun (WGS) entry which is preliminary data.</text>
</comment>
<evidence type="ECO:0000259" key="5">
    <source>
        <dbReference type="Pfam" id="PF00291"/>
    </source>
</evidence>
<dbReference type="InterPro" id="IPR001926">
    <property type="entry name" value="TrpB-like_PALP"/>
</dbReference>
<protein>
    <submittedName>
        <fullName evidence="6">Threonine/serine dehydratase</fullName>
    </submittedName>
</protein>
<reference evidence="6 7" key="1">
    <citation type="submission" date="2022-06" db="EMBL/GenBank/DDBJ databases">
        <title>Isolation of gut microbiota from human fecal samples.</title>
        <authorList>
            <person name="Pamer E.G."/>
            <person name="Barat B."/>
            <person name="Waligurski E."/>
            <person name="Medina S."/>
            <person name="Paddock L."/>
            <person name="Mostad J."/>
        </authorList>
    </citation>
    <scope>NUCLEOTIDE SEQUENCE [LARGE SCALE GENOMIC DNA]</scope>
    <source>
        <strain evidence="6 7">DFI.6.1</strain>
    </source>
</reference>
<evidence type="ECO:0000256" key="1">
    <source>
        <dbReference type="ARBA" id="ARBA00001933"/>
    </source>
</evidence>
<gene>
    <name evidence="6" type="ORF">NE663_04455</name>
</gene>
<dbReference type="PANTHER" id="PTHR48078">
    <property type="entry name" value="THREONINE DEHYDRATASE, MITOCHONDRIAL-RELATED"/>
    <property type="match status" value="1"/>
</dbReference>
<keyword evidence="7" id="KW-1185">Reference proteome</keyword>
<dbReference type="CDD" id="cd01562">
    <property type="entry name" value="Thr-dehyd"/>
    <property type="match status" value="1"/>
</dbReference>
<dbReference type="SUPFAM" id="SSF53686">
    <property type="entry name" value="Tryptophan synthase beta subunit-like PLP-dependent enzymes"/>
    <property type="match status" value="1"/>
</dbReference>
<dbReference type="InterPro" id="IPR050147">
    <property type="entry name" value="Ser/Thr_Dehydratase"/>
</dbReference>
<dbReference type="RefSeq" id="WP_256197570.1">
    <property type="nucleotide sequence ID" value="NZ_CANTYB010000098.1"/>
</dbReference>
<dbReference type="PANTHER" id="PTHR48078:SF6">
    <property type="entry name" value="L-THREONINE DEHYDRATASE CATABOLIC TDCB"/>
    <property type="match status" value="1"/>
</dbReference>
<dbReference type="InterPro" id="IPR027278">
    <property type="entry name" value="ACCD_DCysDesulf"/>
</dbReference>
<evidence type="ECO:0000256" key="3">
    <source>
        <dbReference type="ARBA" id="ARBA00022898"/>
    </source>
</evidence>
<comment type="similarity">
    <text evidence="2">Belongs to the ACC deaminase/D-cysteine desulfhydrase family.</text>
</comment>
<name>A0ABT1SJX8_9FIRM</name>
<feature type="domain" description="Tryptophan synthase beta chain-like PALP" evidence="5">
    <location>
        <begin position="19"/>
        <end position="307"/>
    </location>
</feature>
<dbReference type="Pfam" id="PF00291">
    <property type="entry name" value="PALP"/>
    <property type="match status" value="1"/>
</dbReference>
<keyword evidence="4" id="KW-0456">Lyase</keyword>
<evidence type="ECO:0000313" key="7">
    <source>
        <dbReference type="Proteomes" id="UP001524435"/>
    </source>
</evidence>
<sequence length="327" mass="36052">MKRSFCGQDVIDAYARIADYVEETPLVHSMYLSNAQQNVYLKMESLQSTKSFKIRGCLNKMLSLNDEEKAKGVITVSSGNHGVSVAYGAKLLGIREAVIIVPKTTPQSKVDKIRYFGGQVMMMGQNYDEAHVQGMQYVKSHDYTFIDSYYDDPFIYAGQGTIALEILKQNPQIDTILVPVGGGGMLTGIAVAAHQIDPKVQVIGVQTAACPALVKSYQEHRFYEECESAPSICDALIGGIGKLCYEMAKDYIADLLTVEEETIRKAVAHIINYEKFVVEPGGAVGVAALFEKREHIKGRNIAIVLSGGNINETLMLEILNEQAKQRR</sequence>